<dbReference type="AlphaFoldDB" id="A0AAW1JG32"/>
<feature type="compositionally biased region" description="Polar residues" evidence="1">
    <location>
        <begin position="139"/>
        <end position="150"/>
    </location>
</feature>
<proteinExistence type="predicted"/>
<feature type="region of interest" description="Disordered" evidence="1">
    <location>
        <begin position="74"/>
        <end position="170"/>
    </location>
</feature>
<keyword evidence="3" id="KW-1185">Reference proteome</keyword>
<feature type="compositionally biased region" description="Polar residues" evidence="1">
    <location>
        <begin position="84"/>
        <end position="96"/>
    </location>
</feature>
<protein>
    <submittedName>
        <fullName evidence="2">Uncharacterized protein</fullName>
    </submittedName>
</protein>
<gene>
    <name evidence="2" type="ORF">QE152_g30083</name>
</gene>
<dbReference type="EMBL" id="JASPKY010000396">
    <property type="protein sequence ID" value="KAK9702242.1"/>
    <property type="molecule type" value="Genomic_DNA"/>
</dbReference>
<evidence type="ECO:0000313" key="2">
    <source>
        <dbReference type="EMBL" id="KAK9702242.1"/>
    </source>
</evidence>
<accession>A0AAW1JG32</accession>
<reference evidence="2 3" key="1">
    <citation type="journal article" date="2024" name="BMC Genomics">
        <title>De novo assembly and annotation of Popillia japonica's genome with initial clues to its potential as an invasive pest.</title>
        <authorList>
            <person name="Cucini C."/>
            <person name="Boschi S."/>
            <person name="Funari R."/>
            <person name="Cardaioli E."/>
            <person name="Iannotti N."/>
            <person name="Marturano G."/>
            <person name="Paoli F."/>
            <person name="Bruttini M."/>
            <person name="Carapelli A."/>
            <person name="Frati F."/>
            <person name="Nardi F."/>
        </authorList>
    </citation>
    <scope>NUCLEOTIDE SEQUENCE [LARGE SCALE GENOMIC DNA]</scope>
    <source>
        <strain evidence="2">DMR45628</strain>
    </source>
</reference>
<comment type="caution">
    <text evidence="2">The sequence shown here is derived from an EMBL/GenBank/DDBJ whole genome shotgun (WGS) entry which is preliminary data.</text>
</comment>
<feature type="compositionally biased region" description="Low complexity" evidence="1">
    <location>
        <begin position="119"/>
        <end position="138"/>
    </location>
</feature>
<sequence>MYNTRTLNTFQAGLLEPYRSFLAYKSPASLEDCLVLLRNHDNYKQQVKFLNFVRQRNDSKSTKHSTLQKTHYTAAPAPHFYQQPRPQICSNTSTRPYFSLPNRTPFPSGPINVFRKPPQSGNNSNSNNNRNQTNNSQQKPTPMSISTTHSARYRHRPNSNFTRRFNNENNFFKSTDPRDIIVEELFNVEDQEQYESDPYENAPDYPCEQTYYRENEEIVDENFPVDASEPSTLT</sequence>
<feature type="compositionally biased region" description="Low complexity" evidence="1">
    <location>
        <begin position="158"/>
        <end position="170"/>
    </location>
</feature>
<organism evidence="2 3">
    <name type="scientific">Popillia japonica</name>
    <name type="common">Japanese beetle</name>
    <dbReference type="NCBI Taxonomy" id="7064"/>
    <lineage>
        <taxon>Eukaryota</taxon>
        <taxon>Metazoa</taxon>
        <taxon>Ecdysozoa</taxon>
        <taxon>Arthropoda</taxon>
        <taxon>Hexapoda</taxon>
        <taxon>Insecta</taxon>
        <taxon>Pterygota</taxon>
        <taxon>Neoptera</taxon>
        <taxon>Endopterygota</taxon>
        <taxon>Coleoptera</taxon>
        <taxon>Polyphaga</taxon>
        <taxon>Scarabaeiformia</taxon>
        <taxon>Scarabaeidae</taxon>
        <taxon>Rutelinae</taxon>
        <taxon>Popillia</taxon>
    </lineage>
</organism>
<evidence type="ECO:0000313" key="3">
    <source>
        <dbReference type="Proteomes" id="UP001458880"/>
    </source>
</evidence>
<evidence type="ECO:0000256" key="1">
    <source>
        <dbReference type="SAM" id="MobiDB-lite"/>
    </source>
</evidence>
<name>A0AAW1JG32_POPJA</name>
<dbReference type="Proteomes" id="UP001458880">
    <property type="component" value="Unassembled WGS sequence"/>
</dbReference>